<evidence type="ECO:0000256" key="5">
    <source>
        <dbReference type="ARBA" id="ARBA00022989"/>
    </source>
</evidence>
<keyword evidence="3" id="KW-0589">Pheromone response</keyword>
<sequence length="467" mass="51953">MDVNVDPTYPFFSVFAFCTFILVLIPLPLHIQAWNVGTCSYIFWVAVACLLEFINSVVWRNNTLILAPVWCDISSKILLGAGVGIPAAGLCISRRLYVISAIKSTVKTREDKRRAVIIDSCIAFGVPMIVMALHYVVQGHRFDVLEGIGCYPSIYDTILAYLLVFVWPTLLGCVSFVFSAFTLCAFYKRRLEFSQFLSTHSSLSMNRYIRLMLLALSEMLCTIPISIYSIYIAGKGVQIQPWVSWAVTHYDFSYVGQIPAVVWMSNPNFRLSVELTRWLYPASGLVFFLLFGLGSEARKMYCAAFLRVAKFFGHKPASEMSTSMPQKWKSGFNKKISAGSLPLYAPTTYPHVKHTNSPLSSTTKCFDIDIEKAAACSSPSLPSYSSSQDQQPSPTATCIGGEIGGSEDVPTNSAEITVHSTDCCTVPAYHRPFRFPRIYPAPRRALQESRSLDSVCITIQTQYATAV</sequence>
<feature type="transmembrane region" description="Helical" evidence="11">
    <location>
        <begin position="12"/>
        <end position="29"/>
    </location>
</feature>
<feature type="transmembrane region" description="Helical" evidence="11">
    <location>
        <begin position="208"/>
        <end position="233"/>
    </location>
</feature>
<feature type="compositionally biased region" description="Low complexity" evidence="10">
    <location>
        <begin position="381"/>
        <end position="394"/>
    </location>
</feature>
<dbReference type="AlphaFoldDB" id="A0AAD4BTV5"/>
<feature type="transmembrane region" description="Helical" evidence="11">
    <location>
        <begin position="158"/>
        <end position="187"/>
    </location>
</feature>
<dbReference type="InterPro" id="IPR000481">
    <property type="entry name" value="GPCR_Pheromne_B_alpha_rcpt"/>
</dbReference>
<evidence type="ECO:0000313" key="12">
    <source>
        <dbReference type="EMBL" id="KAF8439995.1"/>
    </source>
</evidence>
<comment type="subcellular location">
    <subcellularLocation>
        <location evidence="1">Membrane</location>
        <topology evidence="1">Multi-pass membrane protein</topology>
    </subcellularLocation>
</comment>
<dbReference type="Pfam" id="PF02076">
    <property type="entry name" value="STE3"/>
    <property type="match status" value="1"/>
</dbReference>
<dbReference type="InterPro" id="IPR001499">
    <property type="entry name" value="GPCR_STE3"/>
</dbReference>
<reference evidence="12" key="2">
    <citation type="journal article" date="2020" name="Nat. Commun.">
        <title>Large-scale genome sequencing of mycorrhizal fungi provides insights into the early evolution of symbiotic traits.</title>
        <authorList>
            <person name="Miyauchi S."/>
            <person name="Kiss E."/>
            <person name="Kuo A."/>
            <person name="Drula E."/>
            <person name="Kohler A."/>
            <person name="Sanchez-Garcia M."/>
            <person name="Morin E."/>
            <person name="Andreopoulos B."/>
            <person name="Barry K.W."/>
            <person name="Bonito G."/>
            <person name="Buee M."/>
            <person name="Carver A."/>
            <person name="Chen C."/>
            <person name="Cichocki N."/>
            <person name="Clum A."/>
            <person name="Culley D."/>
            <person name="Crous P.W."/>
            <person name="Fauchery L."/>
            <person name="Girlanda M."/>
            <person name="Hayes R.D."/>
            <person name="Keri Z."/>
            <person name="LaButti K."/>
            <person name="Lipzen A."/>
            <person name="Lombard V."/>
            <person name="Magnuson J."/>
            <person name="Maillard F."/>
            <person name="Murat C."/>
            <person name="Nolan M."/>
            <person name="Ohm R.A."/>
            <person name="Pangilinan J."/>
            <person name="Pereira M.F."/>
            <person name="Perotto S."/>
            <person name="Peter M."/>
            <person name="Pfister S."/>
            <person name="Riley R."/>
            <person name="Sitrit Y."/>
            <person name="Stielow J.B."/>
            <person name="Szollosi G."/>
            <person name="Zifcakova L."/>
            <person name="Stursova M."/>
            <person name="Spatafora J.W."/>
            <person name="Tedersoo L."/>
            <person name="Vaario L.M."/>
            <person name="Yamada A."/>
            <person name="Yan M."/>
            <person name="Wang P."/>
            <person name="Xu J."/>
            <person name="Bruns T."/>
            <person name="Baldrian P."/>
            <person name="Vilgalys R."/>
            <person name="Dunand C."/>
            <person name="Henrissat B."/>
            <person name="Grigoriev I.V."/>
            <person name="Hibbett D."/>
            <person name="Nagy L.G."/>
            <person name="Martin F.M."/>
        </authorList>
    </citation>
    <scope>NUCLEOTIDE SEQUENCE</scope>
    <source>
        <strain evidence="12">BED1</strain>
    </source>
</reference>
<dbReference type="GO" id="GO:0005886">
    <property type="term" value="C:plasma membrane"/>
    <property type="evidence" value="ECO:0007669"/>
    <property type="project" value="TreeGrafter"/>
</dbReference>
<evidence type="ECO:0000256" key="7">
    <source>
        <dbReference type="ARBA" id="ARBA00023136"/>
    </source>
</evidence>
<comment type="caution">
    <text evidence="12">The sequence shown here is derived from an EMBL/GenBank/DDBJ whole genome shotgun (WGS) entry which is preliminary data.</text>
</comment>
<evidence type="ECO:0000256" key="1">
    <source>
        <dbReference type="ARBA" id="ARBA00004141"/>
    </source>
</evidence>
<keyword evidence="5 11" id="KW-1133">Transmembrane helix</keyword>
<feature type="transmembrane region" description="Helical" evidence="11">
    <location>
        <begin position="278"/>
        <end position="297"/>
    </location>
</feature>
<feature type="region of interest" description="Disordered" evidence="10">
    <location>
        <begin position="381"/>
        <end position="411"/>
    </location>
</feature>
<organism evidence="12 13">
    <name type="scientific">Boletus edulis BED1</name>
    <dbReference type="NCBI Taxonomy" id="1328754"/>
    <lineage>
        <taxon>Eukaryota</taxon>
        <taxon>Fungi</taxon>
        <taxon>Dikarya</taxon>
        <taxon>Basidiomycota</taxon>
        <taxon>Agaricomycotina</taxon>
        <taxon>Agaricomycetes</taxon>
        <taxon>Agaricomycetidae</taxon>
        <taxon>Boletales</taxon>
        <taxon>Boletineae</taxon>
        <taxon>Boletaceae</taxon>
        <taxon>Boletoideae</taxon>
        <taxon>Boletus</taxon>
    </lineage>
</organism>
<dbReference type="GO" id="GO:0004934">
    <property type="term" value="F:mating-type alpha-factor pheromone receptor activity"/>
    <property type="evidence" value="ECO:0007669"/>
    <property type="project" value="InterPro"/>
</dbReference>
<keyword evidence="8 12" id="KW-0675">Receptor</keyword>
<evidence type="ECO:0000256" key="11">
    <source>
        <dbReference type="SAM" id="Phobius"/>
    </source>
</evidence>
<dbReference type="PRINTS" id="PR00899">
    <property type="entry name" value="GPCRSTE3"/>
</dbReference>
<name>A0AAD4BTV5_BOLED</name>
<gene>
    <name evidence="12" type="ORF">L210DRAFT_981553</name>
</gene>
<proteinExistence type="inferred from homology"/>
<feature type="transmembrane region" description="Helical" evidence="11">
    <location>
        <begin position="41"/>
        <end position="58"/>
    </location>
</feature>
<evidence type="ECO:0000256" key="9">
    <source>
        <dbReference type="ARBA" id="ARBA00023224"/>
    </source>
</evidence>
<dbReference type="EMBL" id="WHUW01000013">
    <property type="protein sequence ID" value="KAF8439995.1"/>
    <property type="molecule type" value="Genomic_DNA"/>
</dbReference>
<evidence type="ECO:0000256" key="10">
    <source>
        <dbReference type="SAM" id="MobiDB-lite"/>
    </source>
</evidence>
<accession>A0AAD4BTV5</accession>
<keyword evidence="9" id="KW-0807">Transducer</keyword>
<dbReference type="CDD" id="cd14966">
    <property type="entry name" value="7tmD_STE3"/>
    <property type="match status" value="1"/>
</dbReference>
<dbReference type="PANTHER" id="PTHR28097">
    <property type="entry name" value="PHEROMONE A FACTOR RECEPTOR"/>
    <property type="match status" value="1"/>
</dbReference>
<evidence type="ECO:0000256" key="4">
    <source>
        <dbReference type="ARBA" id="ARBA00022692"/>
    </source>
</evidence>
<evidence type="ECO:0000256" key="8">
    <source>
        <dbReference type="ARBA" id="ARBA00023170"/>
    </source>
</evidence>
<evidence type="ECO:0000256" key="6">
    <source>
        <dbReference type="ARBA" id="ARBA00023040"/>
    </source>
</evidence>
<evidence type="ECO:0000256" key="2">
    <source>
        <dbReference type="ARBA" id="ARBA00011085"/>
    </source>
</evidence>
<protein>
    <submittedName>
        <fullName evidence="12">Pheromone A receptor-domain-containing protein</fullName>
    </submittedName>
</protein>
<keyword evidence="13" id="KW-1185">Reference proteome</keyword>
<evidence type="ECO:0000313" key="13">
    <source>
        <dbReference type="Proteomes" id="UP001194468"/>
    </source>
</evidence>
<keyword evidence="7 11" id="KW-0472">Membrane</keyword>
<evidence type="ECO:0000256" key="3">
    <source>
        <dbReference type="ARBA" id="ARBA00022507"/>
    </source>
</evidence>
<dbReference type="GO" id="GO:0000750">
    <property type="term" value="P:pheromone-dependent signal transduction involved in conjugation with cellular fusion"/>
    <property type="evidence" value="ECO:0007669"/>
    <property type="project" value="TreeGrafter"/>
</dbReference>
<reference evidence="12" key="1">
    <citation type="submission" date="2019-10" db="EMBL/GenBank/DDBJ databases">
        <authorList>
            <consortium name="DOE Joint Genome Institute"/>
            <person name="Kuo A."/>
            <person name="Miyauchi S."/>
            <person name="Kiss E."/>
            <person name="Drula E."/>
            <person name="Kohler A."/>
            <person name="Sanchez-Garcia M."/>
            <person name="Andreopoulos B."/>
            <person name="Barry K.W."/>
            <person name="Bonito G."/>
            <person name="Buee M."/>
            <person name="Carver A."/>
            <person name="Chen C."/>
            <person name="Cichocki N."/>
            <person name="Clum A."/>
            <person name="Culley D."/>
            <person name="Crous P.W."/>
            <person name="Fauchery L."/>
            <person name="Girlanda M."/>
            <person name="Hayes R."/>
            <person name="Keri Z."/>
            <person name="LaButti K."/>
            <person name="Lipzen A."/>
            <person name="Lombard V."/>
            <person name="Magnuson J."/>
            <person name="Maillard F."/>
            <person name="Morin E."/>
            <person name="Murat C."/>
            <person name="Nolan M."/>
            <person name="Ohm R."/>
            <person name="Pangilinan J."/>
            <person name="Pereira M."/>
            <person name="Perotto S."/>
            <person name="Peter M."/>
            <person name="Riley R."/>
            <person name="Sitrit Y."/>
            <person name="Stielow B."/>
            <person name="Szollosi G."/>
            <person name="Zifcakova L."/>
            <person name="Stursova M."/>
            <person name="Spatafora J.W."/>
            <person name="Tedersoo L."/>
            <person name="Vaario L.-M."/>
            <person name="Yamada A."/>
            <person name="Yan M."/>
            <person name="Wang P."/>
            <person name="Xu J."/>
            <person name="Bruns T."/>
            <person name="Baldrian P."/>
            <person name="Vilgalys R."/>
            <person name="Henrissat B."/>
            <person name="Grigoriev I.V."/>
            <person name="Hibbett D."/>
            <person name="Nagy L.G."/>
            <person name="Martin F.M."/>
        </authorList>
    </citation>
    <scope>NUCLEOTIDE SEQUENCE</scope>
    <source>
        <strain evidence="12">BED1</strain>
    </source>
</reference>
<feature type="transmembrane region" description="Helical" evidence="11">
    <location>
        <begin position="117"/>
        <end position="138"/>
    </location>
</feature>
<comment type="similarity">
    <text evidence="2">Belongs to the G-protein coupled receptor 4 family.</text>
</comment>
<keyword evidence="6" id="KW-0297">G-protein coupled receptor</keyword>
<keyword evidence="4 11" id="KW-0812">Transmembrane</keyword>
<dbReference type="Proteomes" id="UP001194468">
    <property type="component" value="Unassembled WGS sequence"/>
</dbReference>
<dbReference type="PANTHER" id="PTHR28097:SF1">
    <property type="entry name" value="PHEROMONE A FACTOR RECEPTOR"/>
    <property type="match status" value="1"/>
</dbReference>
<dbReference type="PRINTS" id="PR00901">
    <property type="entry name" value="PHEROMONEBAR"/>
</dbReference>